<name>A0A367LMQ3_9HYPO</name>
<keyword evidence="3" id="KW-1185">Reference proteome</keyword>
<dbReference type="AlphaFoldDB" id="A0A367LMQ3"/>
<sequence length="115" mass="13033">MRRAGAVMAIRVVLDGLPGCLDHNPPGPRMKEGCTRPTQVNTYMPTYTLLTLMYHDESPFLLLLPFLFPFSSSFVSWLTQSKTLLSALASMANNHYNSNPCSKREEKGQEKQRKR</sequence>
<accession>A0A367LMQ3</accession>
<protein>
    <submittedName>
        <fullName evidence="2">Uncharacterized protein</fullName>
    </submittedName>
</protein>
<feature type="region of interest" description="Disordered" evidence="1">
    <location>
        <begin position="93"/>
        <end position="115"/>
    </location>
</feature>
<gene>
    <name evidence="2" type="ORF">L249_3450</name>
</gene>
<feature type="compositionally biased region" description="Basic and acidic residues" evidence="1">
    <location>
        <begin position="102"/>
        <end position="115"/>
    </location>
</feature>
<evidence type="ECO:0000313" key="3">
    <source>
        <dbReference type="Proteomes" id="UP000253664"/>
    </source>
</evidence>
<reference evidence="2 3" key="1">
    <citation type="journal article" date="2015" name="BMC Genomics">
        <title>Insights from the genome of Ophiocordyceps polyrhachis-furcata to pathogenicity and host specificity in insect fungi.</title>
        <authorList>
            <person name="Wichadakul D."/>
            <person name="Kobmoo N."/>
            <person name="Ingsriswang S."/>
            <person name="Tangphatsornruang S."/>
            <person name="Chantasingh D."/>
            <person name="Luangsa-ard J.J."/>
            <person name="Eurwilaichitr L."/>
        </authorList>
    </citation>
    <scope>NUCLEOTIDE SEQUENCE [LARGE SCALE GENOMIC DNA]</scope>
    <source>
        <strain evidence="2 3">BCC 54312</strain>
    </source>
</reference>
<dbReference type="EMBL" id="LKCN02000002">
    <property type="protein sequence ID" value="RCI15667.1"/>
    <property type="molecule type" value="Genomic_DNA"/>
</dbReference>
<organism evidence="2 3">
    <name type="scientific">Ophiocordyceps polyrhachis-furcata BCC 54312</name>
    <dbReference type="NCBI Taxonomy" id="1330021"/>
    <lineage>
        <taxon>Eukaryota</taxon>
        <taxon>Fungi</taxon>
        <taxon>Dikarya</taxon>
        <taxon>Ascomycota</taxon>
        <taxon>Pezizomycotina</taxon>
        <taxon>Sordariomycetes</taxon>
        <taxon>Hypocreomycetidae</taxon>
        <taxon>Hypocreales</taxon>
        <taxon>Ophiocordycipitaceae</taxon>
        <taxon>Ophiocordyceps</taxon>
    </lineage>
</organism>
<dbReference type="Proteomes" id="UP000253664">
    <property type="component" value="Unassembled WGS sequence"/>
</dbReference>
<evidence type="ECO:0000313" key="2">
    <source>
        <dbReference type="EMBL" id="RCI15667.1"/>
    </source>
</evidence>
<comment type="caution">
    <text evidence="2">The sequence shown here is derived from an EMBL/GenBank/DDBJ whole genome shotgun (WGS) entry which is preliminary data.</text>
</comment>
<evidence type="ECO:0000256" key="1">
    <source>
        <dbReference type="SAM" id="MobiDB-lite"/>
    </source>
</evidence>
<proteinExistence type="predicted"/>